<evidence type="ECO:0000313" key="3">
    <source>
        <dbReference type="Proteomes" id="UP000027946"/>
    </source>
</evidence>
<comment type="caution">
    <text evidence="2">The sequence shown here is derived from an EMBL/GenBank/DDBJ whole genome shotgun (WGS) entry which is preliminary data.</text>
</comment>
<name>A0A069REZ4_PEPLI</name>
<dbReference type="AlphaFoldDB" id="A0A069REZ4"/>
<gene>
    <name evidence="2" type="ORF">CLIT_10c00950</name>
    <name evidence="1" type="ORF">CLIT_23c02130</name>
</gene>
<keyword evidence="3" id="KW-1185">Reference proteome</keyword>
<sequence length="29" mass="3603">MDFSRIFNDFSNFVDFLIDKYVYYSLKKS</sequence>
<organism evidence="2 3">
    <name type="scientific">Peptoclostridium litorale DSM 5388</name>
    <dbReference type="NCBI Taxonomy" id="1121324"/>
    <lineage>
        <taxon>Bacteria</taxon>
        <taxon>Bacillati</taxon>
        <taxon>Bacillota</taxon>
        <taxon>Clostridia</taxon>
        <taxon>Peptostreptococcales</taxon>
        <taxon>Peptoclostridiaceae</taxon>
        <taxon>Peptoclostridium</taxon>
    </lineage>
</organism>
<protein>
    <submittedName>
        <fullName evidence="2">Uncharacterized protein</fullName>
    </submittedName>
</protein>
<reference evidence="2 3" key="1">
    <citation type="submission" date="2014-03" db="EMBL/GenBank/DDBJ databases">
        <title>Genome sequence of Clostridium litorale W6, DSM 5388.</title>
        <authorList>
            <person name="Poehlein A."/>
            <person name="Jagirdar A."/>
            <person name="Khonsari B."/>
            <person name="Chibani C.M."/>
            <person name="Gutierrez Gutierrez D.A."/>
            <person name="Davydova E."/>
            <person name="Alghaithi H.S."/>
            <person name="Nair K.P."/>
            <person name="Dhamotharan K."/>
            <person name="Chandran L."/>
            <person name="G W."/>
            <person name="Daniel R."/>
        </authorList>
    </citation>
    <scope>NUCLEOTIDE SEQUENCE [LARGE SCALE GENOMIC DNA]</scope>
    <source>
        <strain evidence="2 3">W6</strain>
    </source>
</reference>
<evidence type="ECO:0000313" key="2">
    <source>
        <dbReference type="EMBL" id="KDR95368.1"/>
    </source>
</evidence>
<proteinExistence type="predicted"/>
<dbReference type="STRING" id="1121324.CLIT_10c00950"/>
<dbReference type="EMBL" id="JJMM01000026">
    <property type="protein sequence ID" value="KDR93941.1"/>
    <property type="molecule type" value="Genomic_DNA"/>
</dbReference>
<dbReference type="Proteomes" id="UP000027946">
    <property type="component" value="Unassembled WGS sequence"/>
</dbReference>
<accession>A0A069REZ4</accession>
<evidence type="ECO:0000313" key="1">
    <source>
        <dbReference type="EMBL" id="KDR93941.1"/>
    </source>
</evidence>
<dbReference type="EMBL" id="JJMM01000010">
    <property type="protein sequence ID" value="KDR95368.1"/>
    <property type="molecule type" value="Genomic_DNA"/>
</dbReference>